<feature type="repeat" description="Solcar" evidence="6">
    <location>
        <begin position="213"/>
        <end position="306"/>
    </location>
</feature>
<gene>
    <name evidence="9" type="ORF">TrVE_jg5747</name>
</gene>
<comment type="subcellular location">
    <subcellularLocation>
        <location evidence="1">Membrane</location>
        <topology evidence="1">Multi-pass membrane protein</topology>
    </subcellularLocation>
</comment>
<dbReference type="PROSITE" id="PS50920">
    <property type="entry name" value="SOLCAR"/>
    <property type="match status" value="3"/>
</dbReference>
<feature type="transmembrane region" description="Helical" evidence="8">
    <location>
        <begin position="20"/>
        <end position="39"/>
    </location>
</feature>
<dbReference type="PANTHER" id="PTHR24089">
    <property type="entry name" value="SOLUTE CARRIER FAMILY 25"/>
    <property type="match status" value="1"/>
</dbReference>
<organism evidence="9 10">
    <name type="scientific">Triparma verrucosa</name>
    <dbReference type="NCBI Taxonomy" id="1606542"/>
    <lineage>
        <taxon>Eukaryota</taxon>
        <taxon>Sar</taxon>
        <taxon>Stramenopiles</taxon>
        <taxon>Ochrophyta</taxon>
        <taxon>Bolidophyceae</taxon>
        <taxon>Parmales</taxon>
        <taxon>Triparmaceae</taxon>
        <taxon>Triparma</taxon>
    </lineage>
</organism>
<feature type="repeat" description="Solcar" evidence="6">
    <location>
        <begin position="19"/>
        <end position="104"/>
    </location>
</feature>
<feature type="transmembrane region" description="Helical" evidence="8">
    <location>
        <begin position="123"/>
        <end position="143"/>
    </location>
</feature>
<accession>A0A9W6ZDH4</accession>
<dbReference type="InterPro" id="IPR002067">
    <property type="entry name" value="MCP"/>
</dbReference>
<protein>
    <recommendedName>
        <fullName evidence="11">Mitochondrial carrier</fullName>
    </recommendedName>
</protein>
<dbReference type="Gene3D" id="1.50.40.10">
    <property type="entry name" value="Mitochondrial carrier domain"/>
    <property type="match status" value="1"/>
</dbReference>
<keyword evidence="10" id="KW-1185">Reference proteome</keyword>
<keyword evidence="4" id="KW-0677">Repeat</keyword>
<evidence type="ECO:0000256" key="7">
    <source>
        <dbReference type="RuleBase" id="RU000488"/>
    </source>
</evidence>
<evidence type="ECO:0000256" key="2">
    <source>
        <dbReference type="ARBA" id="ARBA00022448"/>
    </source>
</evidence>
<evidence type="ECO:0000256" key="1">
    <source>
        <dbReference type="ARBA" id="ARBA00004141"/>
    </source>
</evidence>
<evidence type="ECO:0000256" key="4">
    <source>
        <dbReference type="ARBA" id="ARBA00022737"/>
    </source>
</evidence>
<evidence type="ECO:0008006" key="11">
    <source>
        <dbReference type="Google" id="ProtNLM"/>
    </source>
</evidence>
<dbReference type="SUPFAM" id="SSF103506">
    <property type="entry name" value="Mitochondrial carrier"/>
    <property type="match status" value="1"/>
</dbReference>
<dbReference type="GO" id="GO:0016020">
    <property type="term" value="C:membrane"/>
    <property type="evidence" value="ECO:0007669"/>
    <property type="project" value="UniProtKB-SubCell"/>
</dbReference>
<comment type="caution">
    <text evidence="9">The sequence shown here is derived from an EMBL/GenBank/DDBJ whole genome shotgun (WGS) entry which is preliminary data.</text>
</comment>
<proteinExistence type="inferred from homology"/>
<keyword evidence="5 6" id="KW-0472">Membrane</keyword>
<dbReference type="GO" id="GO:0055085">
    <property type="term" value="P:transmembrane transport"/>
    <property type="evidence" value="ECO:0007669"/>
    <property type="project" value="InterPro"/>
</dbReference>
<keyword evidence="3 6" id="KW-0812">Transmembrane</keyword>
<reference evidence="10" key="1">
    <citation type="journal article" date="2023" name="Commun. Biol.">
        <title>Genome analysis of Parmales, the sister group of diatoms, reveals the evolutionary specialization of diatoms from phago-mixotrophs to photoautotrophs.</title>
        <authorList>
            <person name="Ban H."/>
            <person name="Sato S."/>
            <person name="Yoshikawa S."/>
            <person name="Yamada K."/>
            <person name="Nakamura Y."/>
            <person name="Ichinomiya M."/>
            <person name="Sato N."/>
            <person name="Blanc-Mathieu R."/>
            <person name="Endo H."/>
            <person name="Kuwata A."/>
            <person name="Ogata H."/>
        </authorList>
    </citation>
    <scope>NUCLEOTIDE SEQUENCE [LARGE SCALE GENOMIC DNA]</scope>
    <source>
        <strain evidence="10">NIES 3699</strain>
    </source>
</reference>
<evidence type="ECO:0000256" key="3">
    <source>
        <dbReference type="ARBA" id="ARBA00022692"/>
    </source>
</evidence>
<evidence type="ECO:0000313" key="10">
    <source>
        <dbReference type="Proteomes" id="UP001165160"/>
    </source>
</evidence>
<evidence type="ECO:0000256" key="8">
    <source>
        <dbReference type="SAM" id="Phobius"/>
    </source>
</evidence>
<evidence type="ECO:0000256" key="5">
    <source>
        <dbReference type="ARBA" id="ARBA00023136"/>
    </source>
</evidence>
<comment type="similarity">
    <text evidence="7">Belongs to the mitochondrial carrier (TC 2.A.29) family.</text>
</comment>
<evidence type="ECO:0000256" key="6">
    <source>
        <dbReference type="PROSITE-ProRule" id="PRU00282"/>
    </source>
</evidence>
<evidence type="ECO:0000313" key="9">
    <source>
        <dbReference type="EMBL" id="GMH48549.1"/>
    </source>
</evidence>
<sequence length="317" mass="33856">MTPISSSGKTLKSPAPAPVPAYIDAVAGGFAGFAVRILTAPLDLIKIRLQLEKGDVLGTSIRTVKSVYRNEGPLGFFKGNIAATYLWITYAAVQFSVYTRMATYLNDASPENYFPYVRMSPTAVAFVAGASAGLTATICTYPFDYMRTAFAANQGEKAQSVVGFVGQTFKSKGLGGFYAGVVPAIASIVPLMGLNFMAYEMMLQTMKERGMEKSSTMAGLVGAVSGGVSKFAVYPMDTVKKRLQGQQFGMVALNPGSRYTGAIDCGLRIVREEGPKTLYRGLAPTLIKSMAGTGLTFAFFNATKGFLVEAHNEYLGQ</sequence>
<dbReference type="Proteomes" id="UP001165160">
    <property type="component" value="Unassembled WGS sequence"/>
</dbReference>
<dbReference type="EMBL" id="BRXX01000584">
    <property type="protein sequence ID" value="GMH48549.1"/>
    <property type="molecule type" value="Genomic_DNA"/>
</dbReference>
<feature type="transmembrane region" description="Helical" evidence="8">
    <location>
        <begin position="177"/>
        <end position="199"/>
    </location>
</feature>
<dbReference type="InterPro" id="IPR023395">
    <property type="entry name" value="MCP_dom_sf"/>
</dbReference>
<dbReference type="PRINTS" id="PR00926">
    <property type="entry name" value="MITOCARRIER"/>
</dbReference>
<feature type="repeat" description="Solcar" evidence="6">
    <location>
        <begin position="120"/>
        <end position="205"/>
    </location>
</feature>
<name>A0A9W6ZDH4_9STRA</name>
<keyword evidence="2 7" id="KW-0813">Transport</keyword>
<dbReference type="AlphaFoldDB" id="A0A9W6ZDH4"/>
<dbReference type="InterPro" id="IPR018108">
    <property type="entry name" value="MCP_transmembrane"/>
</dbReference>
<dbReference type="Pfam" id="PF00153">
    <property type="entry name" value="Mito_carr"/>
    <property type="match status" value="3"/>
</dbReference>
<keyword evidence="8" id="KW-1133">Transmembrane helix</keyword>